<dbReference type="InterPro" id="IPR008619">
    <property type="entry name" value="Filamentous_hemagglutn_rpt"/>
</dbReference>
<evidence type="ECO:0000313" key="1">
    <source>
        <dbReference type="EMBL" id="TBU87506.1"/>
    </source>
</evidence>
<dbReference type="EMBL" id="QJUP01000050">
    <property type="protein sequence ID" value="TBU87506.1"/>
    <property type="molecule type" value="Genomic_DNA"/>
</dbReference>
<accession>A0A4Q9QVC7</accession>
<reference evidence="1 2" key="1">
    <citation type="submission" date="2018-06" db="EMBL/GenBank/DDBJ databases">
        <title>Three novel Pseudomonas species isolated from symptomatic oak.</title>
        <authorList>
            <person name="Bueno-Gonzalez V."/>
            <person name="Brady C."/>
        </authorList>
    </citation>
    <scope>NUCLEOTIDE SEQUENCE [LARGE SCALE GENOMIC DNA]</scope>
    <source>
        <strain evidence="1 2">P17C</strain>
    </source>
</reference>
<dbReference type="Pfam" id="PF05594">
    <property type="entry name" value="Fil_haemagg"/>
    <property type="match status" value="7"/>
</dbReference>
<protein>
    <submittedName>
        <fullName evidence="1">Heme utilization protein</fullName>
    </submittedName>
</protein>
<dbReference type="InterPro" id="IPR010069">
    <property type="entry name" value="CdiA_FHA1_rpt"/>
</dbReference>
<dbReference type="AlphaFoldDB" id="A0A4Q9QVC7"/>
<proteinExistence type="predicted"/>
<name>A0A4Q9QVC7_9GAMM</name>
<comment type="caution">
    <text evidence="1">The sequence shown here is derived from an EMBL/GenBank/DDBJ whole genome shotgun (WGS) entry which is preliminary data.</text>
</comment>
<organism evidence="1 2">
    <name type="scientific">Stutzerimonas kirkiae</name>
    <dbReference type="NCBI Taxonomy" id="2211392"/>
    <lineage>
        <taxon>Bacteria</taxon>
        <taxon>Pseudomonadati</taxon>
        <taxon>Pseudomonadota</taxon>
        <taxon>Gammaproteobacteria</taxon>
        <taxon>Pseudomonadales</taxon>
        <taxon>Pseudomonadaceae</taxon>
        <taxon>Stutzerimonas</taxon>
    </lineage>
</organism>
<dbReference type="Proteomes" id="UP000292639">
    <property type="component" value="Unassembled WGS sequence"/>
</dbReference>
<gene>
    <name evidence="1" type="ORF">DNJ96_18960</name>
</gene>
<keyword evidence="2" id="KW-1185">Reference proteome</keyword>
<feature type="non-terminal residue" evidence="1">
    <location>
        <position position="1"/>
    </location>
</feature>
<dbReference type="NCBIfam" id="TIGR01731">
    <property type="entry name" value="fil_hemag_20aa"/>
    <property type="match status" value="9"/>
</dbReference>
<feature type="non-terminal residue" evidence="1">
    <location>
        <position position="1163"/>
    </location>
</feature>
<sequence length="1163" mass="121636">GWLRNEGASTALAGLIQGRQLELNASGNLGNAHGRIEAWGGDASLAAADVDNQAGTLYAQGALTLSAGSLDNRGGVVGAAGIDFGLRGALRNAQGLLESAGSLAIRSASLDNQGGQLRALGTSGETRLTVAGLFDNRAGVLESANHGLALAIGSLGNQGGALRHAGSGEFALDLARLAEGGGEIISLGGLTLSADTWHNDNVLQAGRLTLDIGTFSQGATGQLLARDSLLGKGGNWSNDGLLASDGTLSLELSGRYGGTGQLSSLGDLTLAAATLELPEAARISGGGLTRVSASTLLENHGRLTSAGDLQLRAATLNNHGTLGGSGTLALYAPNLLNENGLIFSGEDMGLYVDTFVNRYADVYSLGGIELAKDSQEQRANLFENISGTVESMGDMRLSVNELINRKDVFEFDYKLVSGKVTIIYDDYCDNKHCEVDYRVNEVYGVGVTQDSASSSLSSGGSLDFVGSSFDNRFSSVSSGGDIIIVADNLWNTGAAGGSEREYRYYIYTKYDSYYHRFISNMRKYNSYNDPQSSSYDPGVMPLSSFALGSLRSSKVVETSGSVVSNAVIQAGGNVDIQATQHLENGLVRVGEVIDRGANRAVETNITESVANTPRITSQLPPDLSQQQVNPLTLPGFTLPSGENGLFRLSGQSGTTAQAQQGTAQQDWSLSIASIGQAQRQQASIAGQASEIRLGERQDVLASSLGLNVADRRQGSSAQARSVTAAAGQLAALDSLTPLARQPDGTPAAQASTLQLAGDDLSAGAAVQLEGPGDTRPARQGDGVRLAEDTLGNAGELAFENLPGGDHPVRQTPSVRLDDPVLAVAPALPTVDNVPAPTHKYLVETNPALTELKQFMSSDYLLGNLGYDPDQAQKRLGDGLYEQRLVREAIVARTGQRFLDGLSSDEAMFRYLMDNAIASKDALGLSLGVTLSAEQVAALTHDIVWLEEYEVNGERVLVPVLYLAQAEGRLAPNGALIQGRDLTLISGGELLNQGTLRASGELSASAVDIDNSGLMEAGQRLELLAEDSIRNAQGGIIAGRDVSLSAREGDILNERSVTLHDVRNGNQSRLDSFVDSAARIEAGNSLELLAGRDLANLGGVLASAGELSISAGRDVTLSSVEERFEQSRGSHFLDERTTQLGGEISAGRDIEIGAGRDLSVVASR</sequence>
<evidence type="ECO:0000313" key="2">
    <source>
        <dbReference type="Proteomes" id="UP000292639"/>
    </source>
</evidence>